<comment type="caution">
    <text evidence="3">The sequence shown here is derived from an EMBL/GenBank/DDBJ whole genome shotgun (WGS) entry which is preliminary data.</text>
</comment>
<dbReference type="InterPro" id="IPR036420">
    <property type="entry name" value="BRCT_dom_sf"/>
</dbReference>
<evidence type="ECO:0000259" key="2">
    <source>
        <dbReference type="PROSITE" id="PS50172"/>
    </source>
</evidence>
<sequence length="270" mass="29051">MPLPKPSLPPVAQPSIAPFDPWNSSSTGHQRAETRGPRGWRDSRNAKLHSQFRSGSSGGPRISDTVEPGADPNPPNETRRSVADMLPNPGTMLPVSTATPSEEEASLTAEERLNLQRKRDDEAKLKAKTERQIFDGLVIYVNGSTYPLVGDLRLKQMLAENGARTSLHLGRRQVTHVILGRPGTVGSGAGGGLAAGKLEREVRRVRGCGVKYVGVEWVLESIKAGIRLPEARFTNLKIAPARQRSVLGVLSKVENTRTEGSAQDGASSKG</sequence>
<evidence type="ECO:0000313" key="3">
    <source>
        <dbReference type="EMBL" id="KAK0638863.1"/>
    </source>
</evidence>
<evidence type="ECO:0000313" key="4">
    <source>
        <dbReference type="Proteomes" id="UP001174936"/>
    </source>
</evidence>
<accession>A0AA39XRG8</accession>
<gene>
    <name evidence="3" type="ORF">B0T16DRAFT_517463</name>
</gene>
<evidence type="ECO:0000256" key="1">
    <source>
        <dbReference type="SAM" id="MobiDB-lite"/>
    </source>
</evidence>
<dbReference type="SMART" id="SM00292">
    <property type="entry name" value="BRCT"/>
    <property type="match status" value="1"/>
</dbReference>
<feature type="domain" description="BRCT" evidence="2">
    <location>
        <begin position="129"/>
        <end position="235"/>
    </location>
</feature>
<dbReference type="Proteomes" id="UP001174936">
    <property type="component" value="Unassembled WGS sequence"/>
</dbReference>
<dbReference type="Gene3D" id="3.40.50.10190">
    <property type="entry name" value="BRCT domain"/>
    <property type="match status" value="1"/>
</dbReference>
<feature type="region of interest" description="Disordered" evidence="1">
    <location>
        <begin position="1"/>
        <end position="109"/>
    </location>
</feature>
<dbReference type="EMBL" id="JAULSV010000007">
    <property type="protein sequence ID" value="KAK0638863.1"/>
    <property type="molecule type" value="Genomic_DNA"/>
</dbReference>
<feature type="compositionally biased region" description="Basic and acidic residues" evidence="1">
    <location>
        <begin position="30"/>
        <end position="45"/>
    </location>
</feature>
<proteinExistence type="predicted"/>
<dbReference type="PROSITE" id="PS50172">
    <property type="entry name" value="BRCT"/>
    <property type="match status" value="1"/>
</dbReference>
<organism evidence="3 4">
    <name type="scientific">Cercophora newfieldiana</name>
    <dbReference type="NCBI Taxonomy" id="92897"/>
    <lineage>
        <taxon>Eukaryota</taxon>
        <taxon>Fungi</taxon>
        <taxon>Dikarya</taxon>
        <taxon>Ascomycota</taxon>
        <taxon>Pezizomycotina</taxon>
        <taxon>Sordariomycetes</taxon>
        <taxon>Sordariomycetidae</taxon>
        <taxon>Sordariales</taxon>
        <taxon>Lasiosphaeriaceae</taxon>
        <taxon>Cercophora</taxon>
    </lineage>
</organism>
<keyword evidence="4" id="KW-1185">Reference proteome</keyword>
<protein>
    <recommendedName>
        <fullName evidence="2">BRCT domain-containing protein</fullName>
    </recommendedName>
</protein>
<reference evidence="3" key="1">
    <citation type="submission" date="2023-06" db="EMBL/GenBank/DDBJ databases">
        <title>Genome-scale phylogeny and comparative genomics of the fungal order Sordariales.</title>
        <authorList>
            <consortium name="Lawrence Berkeley National Laboratory"/>
            <person name="Hensen N."/>
            <person name="Bonometti L."/>
            <person name="Westerberg I."/>
            <person name="Brannstrom I.O."/>
            <person name="Guillou S."/>
            <person name="Cros-Aarteil S."/>
            <person name="Calhoun S."/>
            <person name="Haridas S."/>
            <person name="Kuo A."/>
            <person name="Mondo S."/>
            <person name="Pangilinan J."/>
            <person name="Riley R."/>
            <person name="Labutti K."/>
            <person name="Andreopoulos B."/>
            <person name="Lipzen A."/>
            <person name="Chen C."/>
            <person name="Yanf M."/>
            <person name="Daum C."/>
            <person name="Ng V."/>
            <person name="Clum A."/>
            <person name="Steindorff A."/>
            <person name="Ohm R."/>
            <person name="Martin F."/>
            <person name="Silar P."/>
            <person name="Natvig D."/>
            <person name="Lalanne C."/>
            <person name="Gautier V."/>
            <person name="Ament-Velasquez S.L."/>
            <person name="Kruys A."/>
            <person name="Hutchinson M.I."/>
            <person name="Powell A.J."/>
            <person name="Barry K."/>
            <person name="Miller A.N."/>
            <person name="Grigoriev I.V."/>
            <person name="Debuchy R."/>
            <person name="Gladieux P."/>
            <person name="Thoren M.H."/>
            <person name="Johannesson H."/>
        </authorList>
    </citation>
    <scope>NUCLEOTIDE SEQUENCE</scope>
    <source>
        <strain evidence="3">SMH2532-1</strain>
    </source>
</reference>
<dbReference type="InterPro" id="IPR001357">
    <property type="entry name" value="BRCT_dom"/>
</dbReference>
<dbReference type="SUPFAM" id="SSF52113">
    <property type="entry name" value="BRCT domain"/>
    <property type="match status" value="1"/>
</dbReference>
<name>A0AA39XRG8_9PEZI</name>
<dbReference type="AlphaFoldDB" id="A0AA39XRG8"/>
<feature type="compositionally biased region" description="Pro residues" evidence="1">
    <location>
        <begin position="1"/>
        <end position="12"/>
    </location>
</feature>